<proteinExistence type="predicted"/>
<evidence type="ECO:0000313" key="3">
    <source>
        <dbReference type="EMBL" id="WKW14904.1"/>
    </source>
</evidence>
<dbReference type="SUPFAM" id="SSF48452">
    <property type="entry name" value="TPR-like"/>
    <property type="match status" value="1"/>
</dbReference>
<gene>
    <name evidence="2" type="ORF">Strain138_001267</name>
    <name evidence="3" type="ORF">Strain318_001267</name>
</gene>
<evidence type="ECO:0000313" key="4">
    <source>
        <dbReference type="Proteomes" id="UP001229955"/>
    </source>
</evidence>
<evidence type="ECO:0000313" key="2">
    <source>
        <dbReference type="EMBL" id="WKW11995.1"/>
    </source>
</evidence>
<reference evidence="2" key="1">
    <citation type="submission" date="2023-07" db="EMBL/GenBank/DDBJ databases">
        <authorList>
            <person name="Haufschild T."/>
            <person name="Kallscheuer N."/>
            <person name="Hammer J."/>
            <person name="Kohn T."/>
            <person name="Kabuu M."/>
            <person name="Jogler M."/>
            <person name="Wohfarth N."/>
            <person name="Heuer A."/>
            <person name="Rohde M."/>
            <person name="van Teeseling M.C.F."/>
            <person name="Jogler C."/>
        </authorList>
    </citation>
    <scope>NUCLEOTIDE SEQUENCE</scope>
    <source>
        <strain evidence="2">Strain 138</strain>
        <strain evidence="3">Strain 318</strain>
    </source>
</reference>
<feature type="chain" id="PRO_5041375819" description="Tetratricopeptide repeat protein" evidence="1">
    <location>
        <begin position="25"/>
        <end position="593"/>
    </location>
</feature>
<accession>A0AA49JZG3</accession>
<dbReference type="EMBL" id="CP130613">
    <property type="protein sequence ID" value="WKW14904.1"/>
    <property type="molecule type" value="Genomic_DNA"/>
</dbReference>
<feature type="signal peptide" evidence="1">
    <location>
        <begin position="1"/>
        <end position="24"/>
    </location>
</feature>
<dbReference type="KEGG" id="pspc:Strain318_001267"/>
<evidence type="ECO:0008006" key="5">
    <source>
        <dbReference type="Google" id="ProtNLM"/>
    </source>
</evidence>
<dbReference type="Gene3D" id="1.25.40.10">
    <property type="entry name" value="Tetratricopeptide repeat domain"/>
    <property type="match status" value="1"/>
</dbReference>
<dbReference type="Pfam" id="PF14559">
    <property type="entry name" value="TPR_19"/>
    <property type="match status" value="1"/>
</dbReference>
<dbReference type="Proteomes" id="UP001229955">
    <property type="component" value="Chromosome"/>
</dbReference>
<accession>A0AA49JTW9</accession>
<sequence>MTVRLHLRPLAAAAALLAVATASADAQANRRPPRPDTPFLTVQVFRSADKLAGPQASDALRDELIRTYPGPVLWVIEKERLIELLEQSGYPSNEQLARSDENALAKFQRADEYIRGAVTQEADGQWRVDAELVLTRDLTLVQPLEPARGNRPDRAARALLRSLNAARDQLPFEKRCRDHAMNQRYPQALAEVDKAIADYPRATLVRYCKMGVLVQQNASNADKIAIAEEILAIDPNSRNALAVAADAYQAESNTEKANEYLVRLLAAEPNNASLAQRVVDALAASGQYDVAKRIVEQAVQNNPGDLGLLRLRFLILAASGDFKPAIASGEELVQLDTAAGDIQFWTRLSALYISDSNTAGALSAATRGTTKFPRDAQLWQIRAQAERNTGDVPASINSAKRALEINPFQPNGWLQVAQAYMGLQQNDSALVALHQSTVAGDGADPIATLISSIGNSLRVRGDSLKASDVPMSIDLLRQAQALMNRADSVAMLADEVGPADARRPRAPAAPETKARVKFLVGVTNVQLGFVLAQNAGPERSCDMAKEADAAFVNAMIALPQGAAFNQQTAVQLLQSIPEMQAYVTQITPQLCKP</sequence>
<dbReference type="PANTHER" id="PTHR12558:SF33">
    <property type="entry name" value="BLL7664 PROTEIN"/>
    <property type="match status" value="1"/>
</dbReference>
<keyword evidence="1" id="KW-0732">Signal</keyword>
<evidence type="ECO:0000256" key="1">
    <source>
        <dbReference type="SAM" id="SignalP"/>
    </source>
</evidence>
<protein>
    <recommendedName>
        <fullName evidence="5">Tetratricopeptide repeat protein</fullName>
    </recommendedName>
</protein>
<dbReference type="InterPro" id="IPR011990">
    <property type="entry name" value="TPR-like_helical_dom_sf"/>
</dbReference>
<dbReference type="PANTHER" id="PTHR12558">
    <property type="entry name" value="CELL DIVISION CYCLE 16,23,27"/>
    <property type="match status" value="1"/>
</dbReference>
<organism evidence="2">
    <name type="scientific">Pseudogemmatithrix spongiicola</name>
    <dbReference type="NCBI Taxonomy" id="3062599"/>
    <lineage>
        <taxon>Bacteria</taxon>
        <taxon>Pseudomonadati</taxon>
        <taxon>Gemmatimonadota</taxon>
        <taxon>Gemmatimonadia</taxon>
        <taxon>Gemmatimonadales</taxon>
        <taxon>Gemmatimonadaceae</taxon>
        <taxon>Pseudogemmatithrix</taxon>
    </lineage>
</organism>
<keyword evidence="4" id="KW-1185">Reference proteome</keyword>
<dbReference type="EMBL" id="CP130612">
    <property type="protein sequence ID" value="WKW11995.1"/>
    <property type="molecule type" value="Genomic_DNA"/>
</dbReference>
<name>A0AA49JTW9_9BACT</name>
<dbReference type="AlphaFoldDB" id="A0AA49JTW9"/>
<dbReference type="RefSeq" id="WP_367887673.1">
    <property type="nucleotide sequence ID" value="NZ_CP130612.1"/>
</dbReference>